<dbReference type="AlphaFoldDB" id="A0A841R2T9"/>
<accession>A0A841R2T9</accession>
<keyword evidence="2" id="KW-0732">Signal</keyword>
<dbReference type="InterPro" id="IPR005632">
    <property type="entry name" value="Chaperone_Skp"/>
</dbReference>
<evidence type="ECO:0000313" key="3">
    <source>
        <dbReference type="EMBL" id="MBB6477389.1"/>
    </source>
</evidence>
<dbReference type="Pfam" id="PF03938">
    <property type="entry name" value="OmpH"/>
    <property type="match status" value="1"/>
</dbReference>
<evidence type="ECO:0000313" key="4">
    <source>
        <dbReference type="Proteomes" id="UP000591941"/>
    </source>
</evidence>
<dbReference type="PANTHER" id="PTHR35089:SF1">
    <property type="entry name" value="CHAPERONE PROTEIN SKP"/>
    <property type="match status" value="1"/>
</dbReference>
<dbReference type="SUPFAM" id="SSF111384">
    <property type="entry name" value="OmpH-like"/>
    <property type="match status" value="1"/>
</dbReference>
<comment type="similarity">
    <text evidence="1">Belongs to the Skp family.</text>
</comment>
<dbReference type="GO" id="GO:0051082">
    <property type="term" value="F:unfolded protein binding"/>
    <property type="evidence" value="ECO:0007669"/>
    <property type="project" value="InterPro"/>
</dbReference>
<dbReference type="Gene3D" id="3.30.910.20">
    <property type="entry name" value="Skp domain"/>
    <property type="match status" value="1"/>
</dbReference>
<reference evidence="3 4" key="1">
    <citation type="submission" date="2020-08" db="EMBL/GenBank/DDBJ databases">
        <title>Genomic Encyclopedia of Type Strains, Phase IV (KMG-IV): sequencing the most valuable type-strain genomes for metagenomic binning, comparative biology and taxonomic classification.</title>
        <authorList>
            <person name="Goeker M."/>
        </authorList>
    </citation>
    <scope>NUCLEOTIDE SEQUENCE [LARGE SCALE GENOMIC DNA]</scope>
    <source>
        <strain evidence="3 4">DSM 21255</strain>
    </source>
</reference>
<dbReference type="OrthoDB" id="1629169at2"/>
<dbReference type="RefSeq" id="WP_159823150.1">
    <property type="nucleotide sequence ID" value="NZ_CABWNB010000003.1"/>
</dbReference>
<dbReference type="PANTHER" id="PTHR35089">
    <property type="entry name" value="CHAPERONE PROTEIN SKP"/>
    <property type="match status" value="1"/>
</dbReference>
<evidence type="ECO:0000256" key="1">
    <source>
        <dbReference type="ARBA" id="ARBA00009091"/>
    </source>
</evidence>
<dbReference type="SMART" id="SM00935">
    <property type="entry name" value="OmpH"/>
    <property type="match status" value="1"/>
</dbReference>
<dbReference type="EMBL" id="JACHHI010000002">
    <property type="protein sequence ID" value="MBB6477389.1"/>
    <property type="molecule type" value="Genomic_DNA"/>
</dbReference>
<dbReference type="GO" id="GO:0050821">
    <property type="term" value="P:protein stabilization"/>
    <property type="evidence" value="ECO:0007669"/>
    <property type="project" value="TreeGrafter"/>
</dbReference>
<dbReference type="GeneID" id="93485697"/>
<dbReference type="InterPro" id="IPR024930">
    <property type="entry name" value="Skp_dom_sf"/>
</dbReference>
<organism evidence="3 4">
    <name type="scientific">Negativicoccus succinicivorans</name>
    <dbReference type="NCBI Taxonomy" id="620903"/>
    <lineage>
        <taxon>Bacteria</taxon>
        <taxon>Bacillati</taxon>
        <taxon>Bacillota</taxon>
        <taxon>Negativicutes</taxon>
        <taxon>Veillonellales</taxon>
        <taxon>Veillonellaceae</taxon>
        <taxon>Negativicoccus</taxon>
    </lineage>
</organism>
<proteinExistence type="inferred from homology"/>
<comment type="caution">
    <text evidence="3">The sequence shown here is derived from an EMBL/GenBank/DDBJ whole genome shotgun (WGS) entry which is preliminary data.</text>
</comment>
<dbReference type="Proteomes" id="UP000591941">
    <property type="component" value="Unassembled WGS sequence"/>
</dbReference>
<sequence>MMRAMRNKYNVKVVSFVVAAVFVLGIAAYAMMGMGNVAQAAPTSSIGVVDQANIIKDTSSLGVEYQQQMAAAAQQLQSEFDAKSANMSDAEKQQYFQEMQKQFNAKQAEIHKNIQGKIDNAVKEVADKKGLSLVVDKAAVLYGGVDITSEVQTALNNALTKEAGKEQSAETKK</sequence>
<protein>
    <submittedName>
        <fullName evidence="3">Outer membrane protein</fullName>
    </submittedName>
</protein>
<name>A0A841R2T9_9FIRM</name>
<dbReference type="GO" id="GO:0005829">
    <property type="term" value="C:cytosol"/>
    <property type="evidence" value="ECO:0007669"/>
    <property type="project" value="TreeGrafter"/>
</dbReference>
<keyword evidence="4" id="KW-1185">Reference proteome</keyword>
<gene>
    <name evidence="3" type="ORF">HNR45_000419</name>
</gene>
<evidence type="ECO:0000256" key="2">
    <source>
        <dbReference type="ARBA" id="ARBA00022729"/>
    </source>
</evidence>